<dbReference type="InterPro" id="IPR005628">
    <property type="entry name" value="GspK"/>
</dbReference>
<protein>
    <recommendedName>
        <fullName evidence="10">Type II secretion system protein K</fullName>
    </recommendedName>
</protein>
<evidence type="ECO:0000256" key="10">
    <source>
        <dbReference type="PIRNR" id="PIRNR002786"/>
    </source>
</evidence>
<sequence>MTSASCHGINRAGAGGLLRNQRGVALITVLLVMVIAVAAVTHAVTRNRLAISRTSAILANTQLAEFVHGAEAWATVTLEKDFEEDREAGSASDNLHELWAQHQTEFNPGNGKIRILIKDLQGCFNVNNLTVPGGSSGADSGGSGTAGSGPGPVLRRLVSNLGGPADMALGIEDWLDPGDTPLASGGEDTGYLGMELAYRTPDTLITDVSELRAVQGMDPEIWRQLEPELCALPEAGTPVNVNTASEGLLSAMFPSANIASLITQRESGVAFTQMSDLSPFNISGGGDLDFNSAYYVAHIAVQLGLEAGTEHRQYWESILKLDTTTGKIKVIQRQRREFSGQFLQELLGV</sequence>
<evidence type="ECO:0000256" key="1">
    <source>
        <dbReference type="ARBA" id="ARBA00004533"/>
    </source>
</evidence>
<reference evidence="13" key="1">
    <citation type="thesis" date="2020" institute="Technische Universitat Dresden" country="Dresden, Germany">
        <title>The Agarolytic System of Microbulbifer elongatus PORT2, Isolated from Batu Karas, Pangandaran West Java Indonesia.</title>
        <authorList>
            <person name="Anggraeni S.R."/>
        </authorList>
    </citation>
    <scope>NUCLEOTIDE SEQUENCE</scope>
    <source>
        <strain evidence="13">PORT2</strain>
    </source>
</reference>
<feature type="domain" description="T2SS protein K first SAM-like" evidence="12">
    <location>
        <begin position="122"/>
        <end position="234"/>
    </location>
</feature>
<keyword evidence="9 10" id="KW-0472">Membrane</keyword>
<keyword evidence="8 11" id="KW-1133">Transmembrane helix</keyword>
<keyword evidence="3 10" id="KW-0813">Transport</keyword>
<evidence type="ECO:0000313" key="13">
    <source>
        <dbReference type="EMBL" id="MCQ3831089.1"/>
    </source>
</evidence>
<dbReference type="InterPro" id="IPR038072">
    <property type="entry name" value="GspK_central_sf"/>
</dbReference>
<dbReference type="EMBL" id="JACASI010000048">
    <property type="protein sequence ID" value="MCQ3831089.1"/>
    <property type="molecule type" value="Genomic_DNA"/>
</dbReference>
<keyword evidence="14" id="KW-1185">Reference proteome</keyword>
<dbReference type="SUPFAM" id="SSF158544">
    <property type="entry name" value="GspK insert domain-like"/>
    <property type="match status" value="1"/>
</dbReference>
<evidence type="ECO:0000256" key="4">
    <source>
        <dbReference type="ARBA" id="ARBA00022475"/>
    </source>
</evidence>
<evidence type="ECO:0000256" key="5">
    <source>
        <dbReference type="ARBA" id="ARBA00022519"/>
    </source>
</evidence>
<comment type="caution">
    <text evidence="13">The sequence shown here is derived from an EMBL/GenBank/DDBJ whole genome shotgun (WGS) entry which is preliminary data.</text>
</comment>
<evidence type="ECO:0000259" key="12">
    <source>
        <dbReference type="Pfam" id="PF21687"/>
    </source>
</evidence>
<proteinExistence type="inferred from homology"/>
<dbReference type="SUPFAM" id="SSF54523">
    <property type="entry name" value="Pili subunits"/>
    <property type="match status" value="1"/>
</dbReference>
<comment type="subcellular location">
    <subcellularLocation>
        <location evidence="1 10">Cell inner membrane</location>
    </subcellularLocation>
</comment>
<evidence type="ECO:0000256" key="8">
    <source>
        <dbReference type="ARBA" id="ARBA00022989"/>
    </source>
</evidence>
<dbReference type="PANTHER" id="PTHR38831">
    <property type="entry name" value="TYPE II SECRETION SYSTEM PROTEIN K"/>
    <property type="match status" value="1"/>
</dbReference>
<dbReference type="PIRSF" id="PIRSF002786">
    <property type="entry name" value="XcpX"/>
    <property type="match status" value="1"/>
</dbReference>
<dbReference type="InterPro" id="IPR045584">
    <property type="entry name" value="Pilin-like"/>
</dbReference>
<evidence type="ECO:0000256" key="6">
    <source>
        <dbReference type="ARBA" id="ARBA00022692"/>
    </source>
</evidence>
<keyword evidence="6 11" id="KW-0812">Transmembrane</keyword>
<dbReference type="Pfam" id="PF21687">
    <property type="entry name" value="T2SSK_1st"/>
    <property type="match status" value="1"/>
</dbReference>
<name>A0ABT1P7X7_9GAMM</name>
<dbReference type="Gene3D" id="3.30.1300.30">
    <property type="entry name" value="GSPII I/J protein-like"/>
    <property type="match status" value="1"/>
</dbReference>
<dbReference type="Proteomes" id="UP001205566">
    <property type="component" value="Unassembled WGS sequence"/>
</dbReference>
<evidence type="ECO:0000256" key="7">
    <source>
        <dbReference type="ARBA" id="ARBA00022927"/>
    </source>
</evidence>
<keyword evidence="4 10" id="KW-1003">Cell membrane</keyword>
<dbReference type="PANTHER" id="PTHR38831:SF1">
    <property type="entry name" value="TYPE II SECRETION SYSTEM PROTEIN K-RELATED"/>
    <property type="match status" value="1"/>
</dbReference>
<keyword evidence="7" id="KW-0653">Protein transport</keyword>
<feature type="transmembrane region" description="Helical" evidence="11">
    <location>
        <begin position="24"/>
        <end position="44"/>
    </location>
</feature>
<evidence type="ECO:0000256" key="9">
    <source>
        <dbReference type="ARBA" id="ARBA00023136"/>
    </source>
</evidence>
<comment type="similarity">
    <text evidence="2 10">Belongs to the GSP K family.</text>
</comment>
<evidence type="ECO:0000256" key="2">
    <source>
        <dbReference type="ARBA" id="ARBA00007246"/>
    </source>
</evidence>
<evidence type="ECO:0000256" key="3">
    <source>
        <dbReference type="ARBA" id="ARBA00022448"/>
    </source>
</evidence>
<dbReference type="Gene3D" id="1.10.40.60">
    <property type="entry name" value="EpsJ-like"/>
    <property type="match status" value="2"/>
</dbReference>
<dbReference type="InterPro" id="IPR049031">
    <property type="entry name" value="T2SSK_SAM-like_1st"/>
</dbReference>
<dbReference type="NCBIfam" id="NF037980">
    <property type="entry name" value="T2SS_GspK"/>
    <property type="match status" value="1"/>
</dbReference>
<accession>A0ABT1P7X7</accession>
<organism evidence="13 14">
    <name type="scientific">Microbulbifer elongatus</name>
    <dbReference type="NCBI Taxonomy" id="86173"/>
    <lineage>
        <taxon>Bacteria</taxon>
        <taxon>Pseudomonadati</taxon>
        <taxon>Pseudomonadota</taxon>
        <taxon>Gammaproteobacteria</taxon>
        <taxon>Cellvibrionales</taxon>
        <taxon>Microbulbiferaceae</taxon>
        <taxon>Microbulbifer</taxon>
    </lineage>
</organism>
<keyword evidence="5 10" id="KW-0997">Cell inner membrane</keyword>
<evidence type="ECO:0000313" key="14">
    <source>
        <dbReference type="Proteomes" id="UP001205566"/>
    </source>
</evidence>
<dbReference type="RefSeq" id="WP_255876016.1">
    <property type="nucleotide sequence ID" value="NZ_JACASI010000048.1"/>
</dbReference>
<evidence type="ECO:0000256" key="11">
    <source>
        <dbReference type="SAM" id="Phobius"/>
    </source>
</evidence>
<gene>
    <name evidence="13" type="primary">gspK</name>
    <name evidence="13" type="ORF">HXX02_16745</name>
</gene>